<dbReference type="GO" id="GO:0006402">
    <property type="term" value="P:mRNA catabolic process"/>
    <property type="evidence" value="ECO:0007669"/>
    <property type="project" value="TreeGrafter"/>
</dbReference>
<name>A0A1L7LJY8_9STRE</name>
<dbReference type="InterPro" id="IPR035093">
    <property type="entry name" value="RelE/ParE_toxin_dom_sf"/>
</dbReference>
<dbReference type="Pfam" id="PF15738">
    <property type="entry name" value="YafQ_toxin"/>
    <property type="match status" value="1"/>
</dbReference>
<accession>A0A1L7LJY8</accession>
<dbReference type="GO" id="GO:0004521">
    <property type="term" value="F:RNA endonuclease activity"/>
    <property type="evidence" value="ECO:0007669"/>
    <property type="project" value="TreeGrafter"/>
</dbReference>
<dbReference type="Gene3D" id="3.30.2310.20">
    <property type="entry name" value="RelE-like"/>
    <property type="match status" value="1"/>
</dbReference>
<dbReference type="AlphaFoldDB" id="A0A1L7LJY8"/>
<dbReference type="Proteomes" id="UP000217758">
    <property type="component" value="Chromosome"/>
</dbReference>
<protein>
    <submittedName>
        <fullName evidence="3">Uncharacterized protein</fullName>
    </submittedName>
</protein>
<dbReference type="PIRSF" id="PIRSF006156">
    <property type="entry name" value="YafQ"/>
    <property type="match status" value="1"/>
</dbReference>
<evidence type="ECO:0000313" key="4">
    <source>
        <dbReference type="Proteomes" id="UP000217758"/>
    </source>
</evidence>
<evidence type="ECO:0000256" key="2">
    <source>
        <dbReference type="PIRSR" id="PIRSR006156-1"/>
    </source>
</evidence>
<reference evidence="3 4" key="1">
    <citation type="journal article" date="2016" name="Microbiol. Immunol.">
        <title>Complete genome sequence of Streptococcus troglodytae TKU31 isolated from the oral cavity of a chimpanzee (Pan troglodytes).</title>
        <authorList>
            <person name="Okamoto M."/>
            <person name="Naito M."/>
            <person name="Miyanohara M."/>
            <person name="Imai S."/>
            <person name="Nomura Y."/>
            <person name="Saito W."/>
            <person name="Momoi Y."/>
            <person name="Takada K."/>
            <person name="Miyabe-Nishiwaki T."/>
            <person name="Tomonaga M."/>
            <person name="Hanada N."/>
        </authorList>
    </citation>
    <scope>NUCLEOTIDE SEQUENCE [LARGE SCALE GENOMIC DNA]</scope>
    <source>
        <strain evidence="4">TKU 31</strain>
    </source>
</reference>
<dbReference type="PANTHER" id="PTHR40588:SF1">
    <property type="entry name" value="MRNA INTERFERASE TOXIN YAFQ"/>
    <property type="match status" value="1"/>
</dbReference>
<dbReference type="SUPFAM" id="SSF143011">
    <property type="entry name" value="RelE-like"/>
    <property type="match status" value="1"/>
</dbReference>
<dbReference type="EMBL" id="AP014612">
    <property type="protein sequence ID" value="BAQ24513.1"/>
    <property type="molecule type" value="Genomic_DNA"/>
</dbReference>
<keyword evidence="1" id="KW-1277">Toxin-antitoxin system</keyword>
<dbReference type="GO" id="GO:0006415">
    <property type="term" value="P:translational termination"/>
    <property type="evidence" value="ECO:0007669"/>
    <property type="project" value="TreeGrafter"/>
</dbReference>
<keyword evidence="4" id="KW-1185">Reference proteome</keyword>
<sequence length="92" mass="10639">MLKIKQTKQFKKSLKKVVKQGKDINKLFAIVELLCQKSELPLALRDHELKGKWKGIRELHIESDWLLAYQVLDNELVLLLIDTGSHAQMLGM</sequence>
<evidence type="ECO:0000313" key="3">
    <source>
        <dbReference type="EMBL" id="BAQ24513.1"/>
    </source>
</evidence>
<dbReference type="RefSeq" id="WP_128833422.1">
    <property type="nucleotide sequence ID" value="NZ_AP014612.1"/>
</dbReference>
<organism evidence="3 4">
    <name type="scientific">Streptococcus troglodytae</name>
    <dbReference type="NCBI Taxonomy" id="1111760"/>
    <lineage>
        <taxon>Bacteria</taxon>
        <taxon>Bacillati</taxon>
        <taxon>Bacillota</taxon>
        <taxon>Bacilli</taxon>
        <taxon>Lactobacillales</taxon>
        <taxon>Streptococcaceae</taxon>
        <taxon>Streptococcus</taxon>
    </lineage>
</organism>
<dbReference type="InterPro" id="IPR007712">
    <property type="entry name" value="RelE/ParE_toxin"/>
</dbReference>
<dbReference type="NCBIfam" id="TIGR02385">
    <property type="entry name" value="RelE_StbE"/>
    <property type="match status" value="1"/>
</dbReference>
<proteinExistence type="predicted"/>
<feature type="active site" description="Proton donor" evidence="2">
    <location>
        <position position="86"/>
    </location>
</feature>
<gene>
    <name evidence="3" type="ORF">SRT_12520</name>
</gene>
<dbReference type="InterPro" id="IPR004386">
    <property type="entry name" value="Toxin_YafQ-like"/>
</dbReference>
<dbReference type="KEGG" id="strg:SRT_12520"/>
<dbReference type="PANTHER" id="PTHR40588">
    <property type="entry name" value="MRNA INTERFERASE TOXIN YAFQ"/>
    <property type="match status" value="1"/>
</dbReference>
<evidence type="ECO:0000256" key="1">
    <source>
        <dbReference type="ARBA" id="ARBA00022649"/>
    </source>
</evidence>